<dbReference type="CDD" id="cd00568">
    <property type="entry name" value="TPP_enzymes"/>
    <property type="match status" value="1"/>
</dbReference>
<dbReference type="GO" id="GO:0050660">
    <property type="term" value="F:flavin adenine dinucleotide binding"/>
    <property type="evidence" value="ECO:0007669"/>
    <property type="project" value="TreeGrafter"/>
</dbReference>
<dbReference type="GO" id="GO:0009099">
    <property type="term" value="P:L-valine biosynthetic process"/>
    <property type="evidence" value="ECO:0007669"/>
    <property type="project" value="TreeGrafter"/>
</dbReference>
<dbReference type="InterPro" id="IPR029061">
    <property type="entry name" value="THDP-binding"/>
</dbReference>
<dbReference type="STRING" id="420953.SAMN05192543_102788"/>
<dbReference type="Gene3D" id="3.40.50.1220">
    <property type="entry name" value="TPP-binding domain"/>
    <property type="match status" value="1"/>
</dbReference>
<feature type="domain" description="Thiamine pyrophosphate enzyme central" evidence="4">
    <location>
        <begin position="204"/>
        <end position="324"/>
    </location>
</feature>
<dbReference type="InterPro" id="IPR012001">
    <property type="entry name" value="Thiamin_PyroP_enz_TPP-bd_dom"/>
</dbReference>
<dbReference type="InterPro" id="IPR012000">
    <property type="entry name" value="Thiamin_PyroP_enz_cen_dom"/>
</dbReference>
<evidence type="ECO:0000313" key="8">
    <source>
        <dbReference type="Proteomes" id="UP000199548"/>
    </source>
</evidence>
<dbReference type="GO" id="GO:0003984">
    <property type="term" value="F:acetolactate synthase activity"/>
    <property type="evidence" value="ECO:0007669"/>
    <property type="project" value="TreeGrafter"/>
</dbReference>
<dbReference type="SUPFAM" id="SSF52518">
    <property type="entry name" value="Thiamin diphosphate-binding fold (THDP-binding)"/>
    <property type="match status" value="2"/>
</dbReference>
<proteinExistence type="inferred from homology"/>
<dbReference type="PANTHER" id="PTHR18968:SF142">
    <property type="entry name" value="ACETOLACTATE SYNTHASE"/>
    <property type="match status" value="1"/>
</dbReference>
<dbReference type="GO" id="GO:0009097">
    <property type="term" value="P:isoleucine biosynthetic process"/>
    <property type="evidence" value="ECO:0007669"/>
    <property type="project" value="TreeGrafter"/>
</dbReference>
<dbReference type="GO" id="GO:0030976">
    <property type="term" value="F:thiamine pyrophosphate binding"/>
    <property type="evidence" value="ECO:0007669"/>
    <property type="project" value="InterPro"/>
</dbReference>
<protein>
    <submittedName>
        <fullName evidence="7">Acetolactate synthase-1/2/3 large subunit</fullName>
    </submittedName>
</protein>
<dbReference type="Proteomes" id="UP000199548">
    <property type="component" value="Unassembled WGS sequence"/>
</dbReference>
<evidence type="ECO:0000259" key="6">
    <source>
        <dbReference type="Pfam" id="PF02776"/>
    </source>
</evidence>
<dbReference type="GO" id="GO:0005948">
    <property type="term" value="C:acetolactate synthase complex"/>
    <property type="evidence" value="ECO:0007669"/>
    <property type="project" value="TreeGrafter"/>
</dbReference>
<evidence type="ECO:0000259" key="4">
    <source>
        <dbReference type="Pfam" id="PF00205"/>
    </source>
</evidence>
<evidence type="ECO:0000256" key="2">
    <source>
        <dbReference type="ARBA" id="ARBA00023052"/>
    </source>
</evidence>
<evidence type="ECO:0000256" key="1">
    <source>
        <dbReference type="ARBA" id="ARBA00007812"/>
    </source>
</evidence>
<dbReference type="RefSeq" id="WP_091010685.1">
    <property type="nucleotide sequence ID" value="NZ_CP041745.1"/>
</dbReference>
<dbReference type="PANTHER" id="PTHR18968">
    <property type="entry name" value="THIAMINE PYROPHOSPHATE ENZYMES"/>
    <property type="match status" value="1"/>
</dbReference>
<dbReference type="Gene3D" id="3.40.50.970">
    <property type="match status" value="2"/>
</dbReference>
<evidence type="ECO:0000313" key="7">
    <source>
        <dbReference type="EMBL" id="SFI29256.1"/>
    </source>
</evidence>
<dbReference type="SUPFAM" id="SSF52467">
    <property type="entry name" value="DHS-like NAD/FAD-binding domain"/>
    <property type="match status" value="1"/>
</dbReference>
<sequence>MNVAEFILANIQKLGTDTAFCLTGGMAMHINRAADAAPDLRVIYCNHEQAVAAAADGYAKAKDYVTPGLAIVTSGPGVTNTITSVASAYYDSVPMFVLAGQVKRADINGHGVRSRGAQETPHLELMQPITKCAFRYVPSEIDDTTLATNLAQAVSGRKGPVFIDIPLDVQAETVPDAETRLANIAALIADAVHKDHDVPEAAVSAIISALQGARQPVLVVGNALRIAGISRSSIKQLVEKIGVPTLFTWASFDLLAHDHKLNFGCAGGLAPTHSNKIMQSADAVIFLGTRLDLLTTAFNPQNYGKNAKRIVVELDEKEIAKNEGMTNTTFFNVNVAGVVDALLTRAPTVNVKEWLSNCETLQAQDQQDELAAFGNPRLTTYQISTVLSRSRVGKYVVPTASGYAIEGIARFFKPTEGASFAWAGHVLGSMGLGLPTAVGAVAGLKQPVVCLEGDGGLLLNVQELFTLAANPDLPLTVIVLNNRGYQSIMKSQARAFNKEFGASKASGLYELQFDLLAKLAGLPYEKCDTLEQLEASLNSGAPRRLIDVSVEEDGYRGPAVMTKFDENGKPYSTDIADVSWAR</sequence>
<dbReference type="CDD" id="cd07035">
    <property type="entry name" value="TPP_PYR_POX_like"/>
    <property type="match status" value="1"/>
</dbReference>
<accession>A0A1I3H0W0</accession>
<reference evidence="7 8" key="1">
    <citation type="submission" date="2016-10" db="EMBL/GenBank/DDBJ databases">
        <authorList>
            <person name="de Groot N.N."/>
        </authorList>
    </citation>
    <scope>NUCLEOTIDE SEQUENCE [LARGE SCALE GENOMIC DNA]</scope>
    <source>
        <strain evidence="7 8">LMG 23650</strain>
    </source>
</reference>
<evidence type="ECO:0000259" key="5">
    <source>
        <dbReference type="Pfam" id="PF02775"/>
    </source>
</evidence>
<dbReference type="EMBL" id="FOQU01000002">
    <property type="protein sequence ID" value="SFI29256.1"/>
    <property type="molecule type" value="Genomic_DNA"/>
</dbReference>
<feature type="domain" description="Thiamine pyrophosphate enzyme TPP-binding" evidence="5">
    <location>
        <begin position="408"/>
        <end position="538"/>
    </location>
</feature>
<dbReference type="Pfam" id="PF02776">
    <property type="entry name" value="TPP_enzyme_N"/>
    <property type="match status" value="1"/>
</dbReference>
<dbReference type="OrthoDB" id="9785953at2"/>
<keyword evidence="2 3" id="KW-0786">Thiamine pyrophosphate</keyword>
<dbReference type="InterPro" id="IPR011766">
    <property type="entry name" value="TPP_enzyme_TPP-bd"/>
</dbReference>
<dbReference type="AlphaFoldDB" id="A0A1I3H0W0"/>
<evidence type="ECO:0000256" key="3">
    <source>
        <dbReference type="RuleBase" id="RU362132"/>
    </source>
</evidence>
<dbReference type="GO" id="GO:0000287">
    <property type="term" value="F:magnesium ion binding"/>
    <property type="evidence" value="ECO:0007669"/>
    <property type="project" value="InterPro"/>
</dbReference>
<dbReference type="Pfam" id="PF02775">
    <property type="entry name" value="TPP_enzyme_C"/>
    <property type="match status" value="1"/>
</dbReference>
<feature type="domain" description="Thiamine pyrophosphate enzyme N-terminal TPP-binding" evidence="6">
    <location>
        <begin position="1"/>
        <end position="111"/>
    </location>
</feature>
<name>A0A1I3H0W0_9BURK</name>
<dbReference type="InterPro" id="IPR029035">
    <property type="entry name" value="DHS-like_NAD/FAD-binding_dom"/>
</dbReference>
<keyword evidence="8" id="KW-1185">Reference proteome</keyword>
<gene>
    <name evidence="7" type="ORF">SAMN05192543_102788</name>
</gene>
<comment type="similarity">
    <text evidence="1 3">Belongs to the TPP enzyme family.</text>
</comment>
<organism evidence="7 8">
    <name type="scientific">Paraburkholderia megapolitana</name>
    <dbReference type="NCBI Taxonomy" id="420953"/>
    <lineage>
        <taxon>Bacteria</taxon>
        <taxon>Pseudomonadati</taxon>
        <taxon>Pseudomonadota</taxon>
        <taxon>Betaproteobacteria</taxon>
        <taxon>Burkholderiales</taxon>
        <taxon>Burkholderiaceae</taxon>
        <taxon>Paraburkholderia</taxon>
    </lineage>
</organism>
<dbReference type="InterPro" id="IPR045229">
    <property type="entry name" value="TPP_enz"/>
</dbReference>
<dbReference type="Pfam" id="PF00205">
    <property type="entry name" value="TPP_enzyme_M"/>
    <property type="match status" value="1"/>
</dbReference>